<keyword evidence="2" id="KW-1185">Reference proteome</keyword>
<evidence type="ECO:0000313" key="2">
    <source>
        <dbReference type="Proteomes" id="UP000027222"/>
    </source>
</evidence>
<accession>A0A067SLZ5</accession>
<dbReference type="Proteomes" id="UP000027222">
    <property type="component" value="Unassembled WGS sequence"/>
</dbReference>
<protein>
    <recommendedName>
        <fullName evidence="3">F-box domain-containing protein</fullName>
    </recommendedName>
</protein>
<evidence type="ECO:0008006" key="3">
    <source>
        <dbReference type="Google" id="ProtNLM"/>
    </source>
</evidence>
<evidence type="ECO:0000313" key="1">
    <source>
        <dbReference type="EMBL" id="KDR67808.1"/>
    </source>
</evidence>
<proteinExistence type="predicted"/>
<dbReference type="HOGENOM" id="CLU_051720_0_0_1"/>
<dbReference type="Gene3D" id="3.80.10.10">
    <property type="entry name" value="Ribonuclease Inhibitor"/>
    <property type="match status" value="1"/>
</dbReference>
<sequence length="297" mass="34305">MSGDSYPKLPQDLERLIFERVALDKPRSSQSATLLLVAKRVREWIRPILYRVFIQITTPPIPDLKVYPSLQLPDVGKFVQHLIIGDYDDLVERILSSCPHIYDLAFWVRSETLKQYMPIIQHLPLTRLSSSFEDLTADDFLGPIFFNITHLDIVGLHDTSWDRWEVLTKLPKLTHVAINFPPTLTIIRSLLRCCGHLHVLVLLLDAEDYWVAKDPKEVFEIQDDRLVLMVGGDHDEMADDWMSGADGLTDFWITAELFATARRCNFLLDSSPRWIKPSLNWTDELNNGGKEWYLNSC</sequence>
<dbReference type="AlphaFoldDB" id="A0A067SLZ5"/>
<dbReference type="STRING" id="685588.A0A067SLZ5"/>
<dbReference type="InterPro" id="IPR032675">
    <property type="entry name" value="LRR_dom_sf"/>
</dbReference>
<gene>
    <name evidence="1" type="ORF">GALMADRAFT_257659</name>
</gene>
<name>A0A067SLZ5_GALM3</name>
<reference evidence="2" key="1">
    <citation type="journal article" date="2014" name="Proc. Natl. Acad. Sci. U.S.A.">
        <title>Extensive sampling of basidiomycete genomes demonstrates inadequacy of the white-rot/brown-rot paradigm for wood decay fungi.</title>
        <authorList>
            <person name="Riley R."/>
            <person name="Salamov A.A."/>
            <person name="Brown D.W."/>
            <person name="Nagy L.G."/>
            <person name="Floudas D."/>
            <person name="Held B.W."/>
            <person name="Levasseur A."/>
            <person name="Lombard V."/>
            <person name="Morin E."/>
            <person name="Otillar R."/>
            <person name="Lindquist E.A."/>
            <person name="Sun H."/>
            <person name="LaButti K.M."/>
            <person name="Schmutz J."/>
            <person name="Jabbour D."/>
            <person name="Luo H."/>
            <person name="Baker S.E."/>
            <person name="Pisabarro A.G."/>
            <person name="Walton J.D."/>
            <person name="Blanchette R.A."/>
            <person name="Henrissat B."/>
            <person name="Martin F."/>
            <person name="Cullen D."/>
            <person name="Hibbett D.S."/>
            <person name="Grigoriev I.V."/>
        </authorList>
    </citation>
    <scope>NUCLEOTIDE SEQUENCE [LARGE SCALE GENOMIC DNA]</scope>
    <source>
        <strain evidence="2">CBS 339.88</strain>
    </source>
</reference>
<dbReference type="OrthoDB" id="3021279at2759"/>
<organism evidence="1 2">
    <name type="scientific">Galerina marginata (strain CBS 339.88)</name>
    <dbReference type="NCBI Taxonomy" id="685588"/>
    <lineage>
        <taxon>Eukaryota</taxon>
        <taxon>Fungi</taxon>
        <taxon>Dikarya</taxon>
        <taxon>Basidiomycota</taxon>
        <taxon>Agaricomycotina</taxon>
        <taxon>Agaricomycetes</taxon>
        <taxon>Agaricomycetidae</taxon>
        <taxon>Agaricales</taxon>
        <taxon>Agaricineae</taxon>
        <taxon>Strophariaceae</taxon>
        <taxon>Galerina</taxon>
    </lineage>
</organism>
<dbReference type="EMBL" id="KL142412">
    <property type="protein sequence ID" value="KDR67808.1"/>
    <property type="molecule type" value="Genomic_DNA"/>
</dbReference>